<keyword evidence="3" id="KW-1185">Reference proteome</keyword>
<dbReference type="Proteomes" id="UP000224130">
    <property type="component" value="Unassembled WGS sequence"/>
</dbReference>
<gene>
    <name evidence="2" type="ORF">ATJ88_2112</name>
</gene>
<dbReference type="OrthoDB" id="3242676at2"/>
<name>A0A2A9EYW9_9MICO</name>
<comment type="caution">
    <text evidence="2">The sequence shown here is derived from an EMBL/GenBank/DDBJ whole genome shotgun (WGS) entry which is preliminary data.</text>
</comment>
<protein>
    <submittedName>
        <fullName evidence="2">Uncharacterized protein</fullName>
    </submittedName>
</protein>
<feature type="region of interest" description="Disordered" evidence="1">
    <location>
        <begin position="1"/>
        <end position="24"/>
    </location>
</feature>
<accession>A0A2A9EYW9</accession>
<dbReference type="InterPro" id="IPR043755">
    <property type="entry name" value="DUF5701"/>
</dbReference>
<evidence type="ECO:0000256" key="1">
    <source>
        <dbReference type="SAM" id="MobiDB-lite"/>
    </source>
</evidence>
<dbReference type="Pfam" id="PF18959">
    <property type="entry name" value="DUF5701"/>
    <property type="match status" value="1"/>
</dbReference>
<evidence type="ECO:0000313" key="2">
    <source>
        <dbReference type="EMBL" id="PFG43415.1"/>
    </source>
</evidence>
<reference evidence="2 3" key="1">
    <citation type="submission" date="2017-10" db="EMBL/GenBank/DDBJ databases">
        <title>Sequencing the genomes of 1000 actinobacteria strains.</title>
        <authorList>
            <person name="Klenk H.-P."/>
        </authorList>
    </citation>
    <scope>NUCLEOTIDE SEQUENCE [LARGE SCALE GENOMIC DNA]</scope>
    <source>
        <strain evidence="2 3">DSM 21863</strain>
    </source>
</reference>
<proteinExistence type="predicted"/>
<organism evidence="2 3">
    <name type="scientific">Isoptericola jiangsuensis</name>
    <dbReference type="NCBI Taxonomy" id="548579"/>
    <lineage>
        <taxon>Bacteria</taxon>
        <taxon>Bacillati</taxon>
        <taxon>Actinomycetota</taxon>
        <taxon>Actinomycetes</taxon>
        <taxon>Micrococcales</taxon>
        <taxon>Promicromonosporaceae</taxon>
        <taxon>Isoptericola</taxon>
    </lineage>
</organism>
<sequence length="239" mass="25251">MAETSLRTDPTTTASAPPDLPPLTDQAERLVDLGLVPTDPADGTLDAATLRRRAADLTGSGAPGALLVVHPRHLPPSALAPHLLRTVRTRGGEVERPGFVVEDMTDVDAFAPVPDLDLPDADVWAVLAPDRGDDLANASPEEAVVALAARSRTPLTLGEGAQWVLQSPGVLEPGRCFMTIGSRVRRADGSDDARTPALWISGGTGRDGAGRRGAAKIGWCWWRNRHTWLGFASAAARRA</sequence>
<dbReference type="EMBL" id="PDJJ01000001">
    <property type="protein sequence ID" value="PFG43415.1"/>
    <property type="molecule type" value="Genomic_DNA"/>
</dbReference>
<evidence type="ECO:0000313" key="3">
    <source>
        <dbReference type="Proteomes" id="UP000224130"/>
    </source>
</evidence>
<dbReference type="RefSeq" id="WP_098463777.1">
    <property type="nucleotide sequence ID" value="NZ_PDJJ01000001.1"/>
</dbReference>
<feature type="compositionally biased region" description="Low complexity" evidence="1">
    <location>
        <begin position="8"/>
        <end position="24"/>
    </location>
</feature>
<dbReference type="AlphaFoldDB" id="A0A2A9EYW9"/>